<dbReference type="Pfam" id="PF07237">
    <property type="entry name" value="DUF1428"/>
    <property type="match status" value="1"/>
</dbReference>
<reference evidence="1 2" key="1">
    <citation type="submission" date="2019-02" db="EMBL/GenBank/DDBJ databases">
        <title>Polymorphobacter sp. isolated from the lake at the Tibet of China.</title>
        <authorList>
            <person name="Li A."/>
        </authorList>
    </citation>
    <scope>NUCLEOTIDE SEQUENCE [LARGE SCALE GENOMIC DNA]</scope>
    <source>
        <strain evidence="1 2">DJ1R-1</strain>
    </source>
</reference>
<evidence type="ECO:0000313" key="1">
    <source>
        <dbReference type="EMBL" id="TFU00416.1"/>
    </source>
</evidence>
<dbReference type="Proteomes" id="UP000297737">
    <property type="component" value="Unassembled WGS sequence"/>
</dbReference>
<organism evidence="1 2">
    <name type="scientific">Glacieibacterium arshaanense</name>
    <dbReference type="NCBI Taxonomy" id="2511025"/>
    <lineage>
        <taxon>Bacteria</taxon>
        <taxon>Pseudomonadati</taxon>
        <taxon>Pseudomonadota</taxon>
        <taxon>Alphaproteobacteria</taxon>
        <taxon>Sphingomonadales</taxon>
        <taxon>Sphingosinicellaceae</taxon>
        <taxon>Glacieibacterium</taxon>
    </lineage>
</organism>
<dbReference type="AlphaFoldDB" id="A0A4Y9EJN6"/>
<gene>
    <name evidence="1" type="ORF">EUV02_15330</name>
</gene>
<dbReference type="InterPro" id="IPR009874">
    <property type="entry name" value="DUF1428"/>
</dbReference>
<dbReference type="EMBL" id="SIHO01000004">
    <property type="protein sequence ID" value="TFU00416.1"/>
    <property type="molecule type" value="Genomic_DNA"/>
</dbReference>
<dbReference type="RefSeq" id="WP_135247183.1">
    <property type="nucleotide sequence ID" value="NZ_SIHO01000004.1"/>
</dbReference>
<name>A0A4Y9EJN6_9SPHN</name>
<proteinExistence type="predicted"/>
<dbReference type="OrthoDB" id="9792392at2"/>
<accession>A0A4Y9EJN6</accession>
<comment type="caution">
    <text evidence="1">The sequence shown here is derived from an EMBL/GenBank/DDBJ whole genome shotgun (WGS) entry which is preliminary data.</text>
</comment>
<protein>
    <submittedName>
        <fullName evidence="1">DUF1428 domain-containing protein</fullName>
    </submittedName>
</protein>
<dbReference type="SUPFAM" id="SSF54909">
    <property type="entry name" value="Dimeric alpha+beta barrel"/>
    <property type="match status" value="1"/>
</dbReference>
<keyword evidence="2" id="KW-1185">Reference proteome</keyword>
<dbReference type="InterPro" id="IPR011008">
    <property type="entry name" value="Dimeric_a/b-barrel"/>
</dbReference>
<dbReference type="Gene3D" id="3.30.70.100">
    <property type="match status" value="1"/>
</dbReference>
<evidence type="ECO:0000313" key="2">
    <source>
        <dbReference type="Proteomes" id="UP000297737"/>
    </source>
</evidence>
<dbReference type="PIRSF" id="PIRSF007028">
    <property type="entry name" value="UCP007028"/>
    <property type="match status" value="1"/>
</dbReference>
<sequence>MYVAGMIIPVPADKQDAYRKWAENSARVFKRYGCQEIVEAWEDFVPDGKHTDFRRAVAAKPGEKIVFVWQIWPDKASLDAAETRMHADGVLDDFDEIPFDASRLIAGCFTPLAVMGRD</sequence>